<evidence type="ECO:0000256" key="2">
    <source>
        <dbReference type="ARBA" id="ARBA00022679"/>
    </source>
</evidence>
<evidence type="ECO:0000313" key="4">
    <source>
        <dbReference type="Proteomes" id="UP000095651"/>
    </source>
</evidence>
<dbReference type="CDD" id="cd04647">
    <property type="entry name" value="LbH_MAT_like"/>
    <property type="match status" value="1"/>
</dbReference>
<dbReference type="GO" id="GO:0008870">
    <property type="term" value="F:galactoside O-acetyltransferase activity"/>
    <property type="evidence" value="ECO:0007669"/>
    <property type="project" value="UniProtKB-EC"/>
</dbReference>
<dbReference type="Gene3D" id="2.160.10.10">
    <property type="entry name" value="Hexapeptide repeat proteins"/>
    <property type="match status" value="1"/>
</dbReference>
<dbReference type="EC" id="2.3.1.18" evidence="3"/>
<evidence type="ECO:0000256" key="1">
    <source>
        <dbReference type="ARBA" id="ARBA00007274"/>
    </source>
</evidence>
<sequence>MDLNRITHSIILFFLFNGTRRANYIRRKKLFYRIGENCMIQFYKLPLYPRLISFGDNVRIASNVTFITHDVIHNMFNNMENVTKYSENVGCIEIGDNVFVGANTIILPDVKIGSNIVIGAGSIVNKDILDSGVYVGTPVKYICTIDKLKDKRKENPLLEYNKGSLANESVDNLWKTFLQKRKQ</sequence>
<organism evidence="3 4">
    <name type="scientific">Hungatella hathewayi</name>
    <dbReference type="NCBI Taxonomy" id="154046"/>
    <lineage>
        <taxon>Bacteria</taxon>
        <taxon>Bacillati</taxon>
        <taxon>Bacillota</taxon>
        <taxon>Clostridia</taxon>
        <taxon>Lachnospirales</taxon>
        <taxon>Lachnospiraceae</taxon>
        <taxon>Hungatella</taxon>
    </lineage>
</organism>
<name>A0A173Y624_9FIRM</name>
<dbReference type="PANTHER" id="PTHR23416:SF23">
    <property type="entry name" value="ACETYLTRANSFERASE C18B11.09C-RELATED"/>
    <property type="match status" value="1"/>
</dbReference>
<dbReference type="PANTHER" id="PTHR23416">
    <property type="entry name" value="SIALIC ACID SYNTHASE-RELATED"/>
    <property type="match status" value="1"/>
</dbReference>
<proteinExistence type="inferred from homology"/>
<keyword evidence="3" id="KW-0012">Acyltransferase</keyword>
<dbReference type="RefSeq" id="WP_055652975.1">
    <property type="nucleotide sequence ID" value="NZ_CABIXC010000001.1"/>
</dbReference>
<gene>
    <name evidence="3" type="primary">lacA_2</name>
    <name evidence="3" type="ORF">ERS852407_00659</name>
</gene>
<dbReference type="Pfam" id="PF00132">
    <property type="entry name" value="Hexapep"/>
    <property type="match status" value="1"/>
</dbReference>
<dbReference type="EMBL" id="CYZE01000001">
    <property type="protein sequence ID" value="CUN59582.1"/>
    <property type="molecule type" value="Genomic_DNA"/>
</dbReference>
<dbReference type="InterPro" id="IPR011004">
    <property type="entry name" value="Trimer_LpxA-like_sf"/>
</dbReference>
<reference evidence="3 4" key="1">
    <citation type="submission" date="2015-09" db="EMBL/GenBank/DDBJ databases">
        <authorList>
            <consortium name="Pathogen Informatics"/>
        </authorList>
    </citation>
    <scope>NUCLEOTIDE SEQUENCE [LARGE SCALE GENOMIC DNA]</scope>
    <source>
        <strain evidence="3 4">2789STDY5608850</strain>
    </source>
</reference>
<dbReference type="SUPFAM" id="SSF51161">
    <property type="entry name" value="Trimeric LpxA-like enzymes"/>
    <property type="match status" value="1"/>
</dbReference>
<comment type="similarity">
    <text evidence="1">Belongs to the transferase hexapeptide repeat family.</text>
</comment>
<protein>
    <submittedName>
        <fullName evidence="3">Acetyltransferase (Isoleucine patch superfamily)</fullName>
        <ecNumber evidence="3">2.3.1.18</ecNumber>
    </submittedName>
</protein>
<dbReference type="Proteomes" id="UP000095651">
    <property type="component" value="Unassembled WGS sequence"/>
</dbReference>
<accession>A0A173Y624</accession>
<keyword evidence="2 3" id="KW-0808">Transferase</keyword>
<dbReference type="InterPro" id="IPR001451">
    <property type="entry name" value="Hexapep"/>
</dbReference>
<evidence type="ECO:0000313" key="3">
    <source>
        <dbReference type="EMBL" id="CUN59582.1"/>
    </source>
</evidence>
<dbReference type="InterPro" id="IPR051159">
    <property type="entry name" value="Hexapeptide_acetyltransf"/>
</dbReference>
<dbReference type="AlphaFoldDB" id="A0A173Y624"/>